<dbReference type="Pfam" id="PF00072">
    <property type="entry name" value="Response_reg"/>
    <property type="match status" value="1"/>
</dbReference>
<keyword evidence="8" id="KW-0902">Two-component regulatory system</keyword>
<comment type="catalytic activity">
    <reaction evidence="1">
        <text>ATP + protein L-histidine = ADP + protein N-phospho-L-histidine.</text>
        <dbReference type="EC" id="2.7.13.3"/>
    </reaction>
</comment>
<dbReference type="NCBIfam" id="TIGR00229">
    <property type="entry name" value="sensory_box"/>
    <property type="match status" value="2"/>
</dbReference>
<evidence type="ECO:0000256" key="3">
    <source>
        <dbReference type="ARBA" id="ARBA00022553"/>
    </source>
</evidence>
<dbReference type="InterPro" id="IPR000014">
    <property type="entry name" value="PAS"/>
</dbReference>
<dbReference type="SUPFAM" id="SSF52172">
    <property type="entry name" value="CheY-like"/>
    <property type="match status" value="1"/>
</dbReference>
<evidence type="ECO:0000259" key="13">
    <source>
        <dbReference type="PROSITE" id="PS50112"/>
    </source>
</evidence>
<dbReference type="InterPro" id="IPR035965">
    <property type="entry name" value="PAS-like_dom_sf"/>
</dbReference>
<dbReference type="PROSITE" id="PS50110">
    <property type="entry name" value="RESPONSE_REGULATORY"/>
    <property type="match status" value="1"/>
</dbReference>
<evidence type="ECO:0000313" key="16">
    <source>
        <dbReference type="Proteomes" id="UP000702425"/>
    </source>
</evidence>
<dbReference type="InterPro" id="IPR001789">
    <property type="entry name" value="Sig_transdc_resp-reg_receiver"/>
</dbReference>
<dbReference type="Pfam" id="PF13426">
    <property type="entry name" value="PAS_9"/>
    <property type="match status" value="2"/>
</dbReference>
<reference evidence="15 16" key="1">
    <citation type="journal article" date="2020" name="Sci. Rep.">
        <title>A novel cyanobacterial geosmin producer, revising GeoA distribution and dispersion patterns in Bacteria.</title>
        <authorList>
            <person name="Churro C."/>
            <person name="Semedo-Aguiar A.P."/>
            <person name="Silva A.D."/>
            <person name="Pereira-Leal J.B."/>
            <person name="Leite R.B."/>
        </authorList>
    </citation>
    <scope>NUCLEOTIDE SEQUENCE [LARGE SCALE GENOMIC DNA]</scope>
    <source>
        <strain evidence="15 16">IPMA8</strain>
    </source>
</reference>
<dbReference type="SUPFAM" id="SSF55874">
    <property type="entry name" value="ATPase domain of HSP90 chaperone/DNA topoisomerase II/histidine kinase"/>
    <property type="match status" value="1"/>
</dbReference>
<dbReference type="Gene3D" id="3.30.565.10">
    <property type="entry name" value="Histidine kinase-like ATPase, C-terminal domain"/>
    <property type="match status" value="1"/>
</dbReference>
<evidence type="ECO:0000256" key="10">
    <source>
        <dbReference type="SAM" id="Coils"/>
    </source>
</evidence>
<keyword evidence="16" id="KW-1185">Reference proteome</keyword>
<dbReference type="InterPro" id="IPR003661">
    <property type="entry name" value="HisK_dim/P_dom"/>
</dbReference>
<dbReference type="InterPro" id="IPR005467">
    <property type="entry name" value="His_kinase_dom"/>
</dbReference>
<dbReference type="PRINTS" id="PR00344">
    <property type="entry name" value="BCTRLSENSOR"/>
</dbReference>
<feature type="domain" description="PAS" evidence="13">
    <location>
        <begin position="63"/>
        <end position="133"/>
    </location>
</feature>
<evidence type="ECO:0000256" key="9">
    <source>
        <dbReference type="PROSITE-ProRule" id="PRU00169"/>
    </source>
</evidence>
<accession>A0ABX2CT88</accession>
<dbReference type="SMART" id="SM00387">
    <property type="entry name" value="HATPase_c"/>
    <property type="match status" value="1"/>
</dbReference>
<feature type="modified residue" description="4-aspartylphosphate" evidence="9">
    <location>
        <position position="739"/>
    </location>
</feature>
<evidence type="ECO:0000256" key="4">
    <source>
        <dbReference type="ARBA" id="ARBA00022679"/>
    </source>
</evidence>
<protein>
    <recommendedName>
        <fullName evidence="2">histidine kinase</fullName>
        <ecNumber evidence="2">2.7.13.3</ecNumber>
    </recommendedName>
</protein>
<dbReference type="SUPFAM" id="SSF47384">
    <property type="entry name" value="Homodimeric domain of signal transducing histidine kinase"/>
    <property type="match status" value="1"/>
</dbReference>
<keyword evidence="5" id="KW-0547">Nucleotide-binding</keyword>
<comment type="caution">
    <text evidence="15">The sequence shown here is derived from an EMBL/GenBank/DDBJ whole genome shotgun (WGS) entry which is preliminary data.</text>
</comment>
<name>A0ABX2CT88_9CYAN</name>
<dbReference type="SMART" id="SM00448">
    <property type="entry name" value="REC"/>
    <property type="match status" value="1"/>
</dbReference>
<dbReference type="CDD" id="cd00082">
    <property type="entry name" value="HisKA"/>
    <property type="match status" value="1"/>
</dbReference>
<dbReference type="InterPro" id="IPR000700">
    <property type="entry name" value="PAS-assoc_C"/>
</dbReference>
<organism evidence="15 16">
    <name type="scientific">Microcoleus asticus IPMA8</name>
    <dbReference type="NCBI Taxonomy" id="2563858"/>
    <lineage>
        <taxon>Bacteria</taxon>
        <taxon>Bacillati</taxon>
        <taxon>Cyanobacteriota</taxon>
        <taxon>Cyanophyceae</taxon>
        <taxon>Oscillatoriophycideae</taxon>
        <taxon>Oscillatoriales</taxon>
        <taxon>Microcoleaceae</taxon>
        <taxon>Microcoleus</taxon>
        <taxon>Microcoleus asticus</taxon>
    </lineage>
</organism>
<evidence type="ECO:0000256" key="8">
    <source>
        <dbReference type="ARBA" id="ARBA00023012"/>
    </source>
</evidence>
<evidence type="ECO:0000256" key="5">
    <source>
        <dbReference type="ARBA" id="ARBA00022741"/>
    </source>
</evidence>
<dbReference type="PROSITE" id="PS50113">
    <property type="entry name" value="PAC"/>
    <property type="match status" value="1"/>
</dbReference>
<keyword evidence="3 9" id="KW-0597">Phosphoprotein</keyword>
<dbReference type="Pfam" id="PF02518">
    <property type="entry name" value="HATPase_c"/>
    <property type="match status" value="1"/>
</dbReference>
<feature type="domain" description="Response regulatory" evidence="12">
    <location>
        <begin position="688"/>
        <end position="802"/>
    </location>
</feature>
<evidence type="ECO:0000256" key="1">
    <source>
        <dbReference type="ARBA" id="ARBA00000085"/>
    </source>
</evidence>
<dbReference type="SUPFAM" id="SSF55785">
    <property type="entry name" value="PYP-like sensor domain (PAS domain)"/>
    <property type="match status" value="3"/>
</dbReference>
<sequence length="900" mass="99979">MKDSQAPIEKLRQEVETLQQQLAEVQERLNVTEETLQAICSGEVDAVVVSTQQGERVFTLQGADYVYQCLVEQMGEGAATVSSEGLILYCNKRLSELLDFSLKNLIGSRLETFIAPKDRKAFLLLLQEVQEKETLTRELSLIAATGNKEVPVKLSLKQLKIDELLVNSIIITDITESKIKEAAKLSQILNSAIAVINNFRLLTDGTFKIDSWIGGTQQLFGYSLEAVQADSSLITANILPEDREKALVSLVQNIKGGRSGIVEYRFLHGDRTIRWLSSNYVAEWDREQDCWVGIEIITDITQRKETEQKIAEQAALIDLTTDAIFVHDLDDQILFWNKGAERLYGWTATEIIGQKTKTLFNQPIAQTKAIKTTSEQGIWQSEIKQNTKAGKNIIVESRRILVENHFLKLKSILVINTDITEKKQLEKQFYHAQRLESLGTLASGIAHDFNNILTPILSVTQMLPLKFPNLDDKTERLFTILSSSARRGADLVKQILLFSRGTEGNYVILQLGDLLLEVIGITKQTFPKSIAISAEIPTNGLWRISADSTQMHQVFMNLMINARDAIPDEGTLTICAENRLLGKHDALINLEAKVGSYVVVTVSDTGSGIPPELLNRIFDPFFTTKDIGKGTGLGLSTVAGIVKTHGGFVKVDSELGKGTEFNIFLPAIEGEVSVIPREKLLPRGKGELILIVDDEASIQEVTQTSLENYNYRTILASDGIEAFALYTEHQQEISVVLMDMMMPNLDGVTTIETLQKINPLVKIVATSGLIKNRKLALDADVKSFLLKPYTIGELLQMLTEILSLDEDKLDGISPITSQVLSPLARVELSRDALATMPPELLQAMYEAAYYCDADILLELIERIPSSQGAIANALKDLVLNFKTDIIMELTDLSKLGLRND</sequence>
<dbReference type="SMART" id="SM00091">
    <property type="entry name" value="PAS"/>
    <property type="match status" value="3"/>
</dbReference>
<feature type="coiled-coil region" evidence="10">
    <location>
        <begin position="1"/>
        <end position="35"/>
    </location>
</feature>
<evidence type="ECO:0000259" key="14">
    <source>
        <dbReference type="PROSITE" id="PS50113"/>
    </source>
</evidence>
<evidence type="ECO:0000259" key="12">
    <source>
        <dbReference type="PROSITE" id="PS50110"/>
    </source>
</evidence>
<dbReference type="CDD" id="cd00130">
    <property type="entry name" value="PAS"/>
    <property type="match status" value="3"/>
</dbReference>
<dbReference type="Proteomes" id="UP000702425">
    <property type="component" value="Unassembled WGS sequence"/>
</dbReference>
<evidence type="ECO:0000256" key="6">
    <source>
        <dbReference type="ARBA" id="ARBA00022777"/>
    </source>
</evidence>
<dbReference type="Gene3D" id="3.30.450.20">
    <property type="entry name" value="PAS domain"/>
    <property type="match status" value="3"/>
</dbReference>
<feature type="domain" description="PAS" evidence="13">
    <location>
        <begin position="309"/>
        <end position="354"/>
    </location>
</feature>
<keyword evidence="4" id="KW-0808">Transferase</keyword>
<dbReference type="CDD" id="cd17546">
    <property type="entry name" value="REC_hyHK_CKI1_RcsC-like"/>
    <property type="match status" value="1"/>
</dbReference>
<dbReference type="InterPro" id="IPR013655">
    <property type="entry name" value="PAS_fold_3"/>
</dbReference>
<dbReference type="EC" id="2.7.13.3" evidence="2"/>
<dbReference type="PANTHER" id="PTHR43065">
    <property type="entry name" value="SENSOR HISTIDINE KINASE"/>
    <property type="match status" value="1"/>
</dbReference>
<proteinExistence type="predicted"/>
<dbReference type="SMART" id="SM00388">
    <property type="entry name" value="HisKA"/>
    <property type="match status" value="1"/>
</dbReference>
<dbReference type="InterPro" id="IPR036890">
    <property type="entry name" value="HATPase_C_sf"/>
</dbReference>
<evidence type="ECO:0000313" key="15">
    <source>
        <dbReference type="EMBL" id="NQE32897.1"/>
    </source>
</evidence>
<evidence type="ECO:0000256" key="7">
    <source>
        <dbReference type="ARBA" id="ARBA00022840"/>
    </source>
</evidence>
<dbReference type="InterPro" id="IPR011006">
    <property type="entry name" value="CheY-like_superfamily"/>
</dbReference>
<dbReference type="PANTHER" id="PTHR43065:SF46">
    <property type="entry name" value="C4-DICARBOXYLATE TRANSPORT SENSOR PROTEIN DCTB"/>
    <property type="match status" value="1"/>
</dbReference>
<dbReference type="Pfam" id="PF00512">
    <property type="entry name" value="HisKA"/>
    <property type="match status" value="1"/>
</dbReference>
<dbReference type="PROSITE" id="PS50109">
    <property type="entry name" value="HIS_KIN"/>
    <property type="match status" value="1"/>
</dbReference>
<dbReference type="EMBL" id="SRRZ01000007">
    <property type="protein sequence ID" value="NQE32897.1"/>
    <property type="molecule type" value="Genomic_DNA"/>
</dbReference>
<evidence type="ECO:0000256" key="2">
    <source>
        <dbReference type="ARBA" id="ARBA00012438"/>
    </source>
</evidence>
<evidence type="ECO:0000259" key="11">
    <source>
        <dbReference type="PROSITE" id="PS50109"/>
    </source>
</evidence>
<gene>
    <name evidence="15" type="primary">cckA_2</name>
    <name evidence="15" type="ORF">E5S67_00614</name>
</gene>
<keyword evidence="6 15" id="KW-0418">Kinase</keyword>
<dbReference type="InterPro" id="IPR036097">
    <property type="entry name" value="HisK_dim/P_sf"/>
</dbReference>
<dbReference type="InterPro" id="IPR003594">
    <property type="entry name" value="HATPase_dom"/>
</dbReference>
<dbReference type="Gene3D" id="1.10.287.130">
    <property type="match status" value="1"/>
</dbReference>
<keyword evidence="7" id="KW-0067">ATP-binding</keyword>
<dbReference type="InterPro" id="IPR004358">
    <property type="entry name" value="Sig_transdc_His_kin-like_C"/>
</dbReference>
<dbReference type="GO" id="GO:0016301">
    <property type="term" value="F:kinase activity"/>
    <property type="evidence" value="ECO:0007669"/>
    <property type="project" value="UniProtKB-KW"/>
</dbReference>
<feature type="domain" description="PAC" evidence="14">
    <location>
        <begin position="260"/>
        <end position="312"/>
    </location>
</feature>
<dbReference type="RefSeq" id="WP_172185393.1">
    <property type="nucleotide sequence ID" value="NZ_CAWPPK010000285.1"/>
</dbReference>
<keyword evidence="10" id="KW-0175">Coiled coil</keyword>
<dbReference type="Gene3D" id="3.40.50.2300">
    <property type="match status" value="1"/>
</dbReference>
<feature type="domain" description="Histidine kinase" evidence="11">
    <location>
        <begin position="444"/>
        <end position="669"/>
    </location>
</feature>
<dbReference type="Pfam" id="PF08447">
    <property type="entry name" value="PAS_3"/>
    <property type="match status" value="1"/>
</dbReference>
<dbReference type="PROSITE" id="PS50112">
    <property type="entry name" value="PAS"/>
    <property type="match status" value="2"/>
</dbReference>